<keyword evidence="1" id="KW-0472">Membrane</keyword>
<keyword evidence="3" id="KW-1185">Reference proteome</keyword>
<feature type="transmembrane region" description="Helical" evidence="1">
    <location>
        <begin position="33"/>
        <end position="50"/>
    </location>
</feature>
<dbReference type="AlphaFoldDB" id="M2XPF3"/>
<keyword evidence="1" id="KW-1133">Transmembrane helix</keyword>
<gene>
    <name evidence="2" type="ORF">G352_26467</name>
</gene>
<organism evidence="2 3">
    <name type="scientific">Rhodococcus ruber BKS 20-38</name>
    <dbReference type="NCBI Taxonomy" id="1278076"/>
    <lineage>
        <taxon>Bacteria</taxon>
        <taxon>Bacillati</taxon>
        <taxon>Actinomycetota</taxon>
        <taxon>Actinomycetes</taxon>
        <taxon>Mycobacteriales</taxon>
        <taxon>Nocardiaceae</taxon>
        <taxon>Rhodococcus</taxon>
    </lineage>
</organism>
<name>M2XPF3_9NOCA</name>
<sequence length="82" mass="8305">MFFVVAAVAPMVAIAGAFPIVFSAVGAAASTSYLLAALLFVAFAAGYVVMSRHITNAGGFVTCIAHGLIEVIEMRAGAVSLL</sequence>
<reference evidence="2 3" key="1">
    <citation type="journal article" date="2013" name="Genome Announc.">
        <title>Draft Genome Sequence of Rhodococcus ruber Strain BKS 20-38.</title>
        <authorList>
            <person name="Bala M."/>
            <person name="Kumar S."/>
            <person name="Raghava G.P."/>
            <person name="Mayilraj S."/>
        </authorList>
    </citation>
    <scope>NUCLEOTIDE SEQUENCE [LARGE SCALE GENOMIC DNA]</scope>
    <source>
        <strain evidence="2 3">BKS 20-38</strain>
    </source>
</reference>
<dbReference type="Proteomes" id="UP000011731">
    <property type="component" value="Unassembled WGS sequence"/>
</dbReference>
<evidence type="ECO:0000256" key="1">
    <source>
        <dbReference type="SAM" id="Phobius"/>
    </source>
</evidence>
<dbReference type="PATRIC" id="fig|1278076.4.peg.5432"/>
<dbReference type="RefSeq" id="WP_003939351.1">
    <property type="nucleotide sequence ID" value="NZ_AOEX01000104.1"/>
</dbReference>
<keyword evidence="1" id="KW-0812">Transmembrane</keyword>
<dbReference type="EMBL" id="AOEX01000104">
    <property type="protein sequence ID" value="EME51050.1"/>
    <property type="molecule type" value="Genomic_DNA"/>
</dbReference>
<protein>
    <submittedName>
        <fullName evidence="2">Amino acid transporter</fullName>
    </submittedName>
</protein>
<comment type="caution">
    <text evidence="2">The sequence shown here is derived from an EMBL/GenBank/DDBJ whole genome shotgun (WGS) entry which is preliminary data.</text>
</comment>
<accession>M2XPF3</accession>
<evidence type="ECO:0000313" key="2">
    <source>
        <dbReference type="EMBL" id="EME51050.1"/>
    </source>
</evidence>
<proteinExistence type="predicted"/>
<evidence type="ECO:0000313" key="3">
    <source>
        <dbReference type="Proteomes" id="UP000011731"/>
    </source>
</evidence>